<protein>
    <submittedName>
        <fullName evidence="1">Uncharacterized protein</fullName>
    </submittedName>
</protein>
<comment type="caution">
    <text evidence="1">The sequence shown here is derived from an EMBL/GenBank/DDBJ whole genome shotgun (WGS) entry which is preliminary data.</text>
</comment>
<dbReference type="PANTHER" id="PTHR23172">
    <property type="entry name" value="AUXILIN/CYCLIN G-ASSOCIATED KINASE-RELATED"/>
    <property type="match status" value="1"/>
</dbReference>
<dbReference type="PANTHER" id="PTHR23172:SF87">
    <property type="entry name" value="CHAPERONE DNAJ-DOMAIN SUPERFAMILY PROTEIN"/>
    <property type="match status" value="1"/>
</dbReference>
<dbReference type="GO" id="GO:0030276">
    <property type="term" value="F:clathrin binding"/>
    <property type="evidence" value="ECO:0007669"/>
    <property type="project" value="TreeGrafter"/>
</dbReference>
<dbReference type="GO" id="GO:0031982">
    <property type="term" value="C:vesicle"/>
    <property type="evidence" value="ECO:0007669"/>
    <property type="project" value="TreeGrafter"/>
</dbReference>
<dbReference type="GO" id="GO:0072318">
    <property type="term" value="P:clathrin coat disassembly"/>
    <property type="evidence" value="ECO:0007669"/>
    <property type="project" value="TreeGrafter"/>
</dbReference>
<proteinExistence type="predicted"/>
<dbReference type="GO" id="GO:0072583">
    <property type="term" value="P:clathrin-dependent endocytosis"/>
    <property type="evidence" value="ECO:0007669"/>
    <property type="project" value="TreeGrafter"/>
</dbReference>
<gene>
    <name evidence="1" type="ORF">IFM89_021156</name>
</gene>
<evidence type="ECO:0000313" key="1">
    <source>
        <dbReference type="EMBL" id="KAF9610218.1"/>
    </source>
</evidence>
<keyword evidence="2" id="KW-1185">Reference proteome</keyword>
<dbReference type="EMBL" id="JADFTS010000004">
    <property type="protein sequence ID" value="KAF9610218.1"/>
    <property type="molecule type" value="Genomic_DNA"/>
</dbReference>
<organism evidence="1 2">
    <name type="scientific">Coptis chinensis</name>
    <dbReference type="NCBI Taxonomy" id="261450"/>
    <lineage>
        <taxon>Eukaryota</taxon>
        <taxon>Viridiplantae</taxon>
        <taxon>Streptophyta</taxon>
        <taxon>Embryophyta</taxon>
        <taxon>Tracheophyta</taxon>
        <taxon>Spermatophyta</taxon>
        <taxon>Magnoliopsida</taxon>
        <taxon>Ranunculales</taxon>
        <taxon>Ranunculaceae</taxon>
        <taxon>Coptidoideae</taxon>
        <taxon>Coptis</taxon>
    </lineage>
</organism>
<dbReference type="Proteomes" id="UP000631114">
    <property type="component" value="Unassembled WGS sequence"/>
</dbReference>
<reference evidence="1 2" key="1">
    <citation type="submission" date="2020-10" db="EMBL/GenBank/DDBJ databases">
        <title>The Coptis chinensis genome and diversification of protoberbering-type alkaloids.</title>
        <authorList>
            <person name="Wang B."/>
            <person name="Shu S."/>
            <person name="Song C."/>
            <person name="Liu Y."/>
        </authorList>
    </citation>
    <scope>NUCLEOTIDE SEQUENCE [LARGE SCALE GENOMIC DNA]</scope>
    <source>
        <strain evidence="1">HL-2020</strain>
        <tissue evidence="1">Leaf</tissue>
    </source>
</reference>
<sequence length="106" mass="11819">MANGTTKNVYTDVFGGGPKFKIPSFSSKVEDYTDIFSSYHSGASSIPVLDLPVVGDDEIVDAQSLKFDYKEIFGGFDDDDDYAVPYQELFFDTKAEEESDSDEDVW</sequence>
<dbReference type="AlphaFoldDB" id="A0A835I584"/>
<accession>A0A835I584</accession>
<evidence type="ECO:0000313" key="2">
    <source>
        <dbReference type="Proteomes" id="UP000631114"/>
    </source>
</evidence>
<dbReference type="OrthoDB" id="1717591at2759"/>
<name>A0A835I584_9MAGN</name>
<dbReference type="GO" id="GO:0005737">
    <property type="term" value="C:cytoplasm"/>
    <property type="evidence" value="ECO:0007669"/>
    <property type="project" value="TreeGrafter"/>
</dbReference>